<evidence type="ECO:0000256" key="7">
    <source>
        <dbReference type="ARBA" id="ARBA00022614"/>
    </source>
</evidence>
<evidence type="ECO:0000256" key="19">
    <source>
        <dbReference type="ARBA" id="ARBA00047899"/>
    </source>
</evidence>
<evidence type="ECO:0000256" key="4">
    <source>
        <dbReference type="ARBA" id="ARBA00022475"/>
    </source>
</evidence>
<keyword evidence="14 24" id="KW-0067">ATP-binding</keyword>
<comment type="similarity">
    <text evidence="25">Belongs to the protein kinase superfamily.</text>
</comment>
<dbReference type="Gene3D" id="3.30.200.20">
    <property type="entry name" value="Phosphorylase Kinase, domain 1"/>
    <property type="match status" value="1"/>
</dbReference>
<gene>
    <name evidence="28" type="ORF">Taro_029833</name>
</gene>
<dbReference type="GO" id="GO:0004674">
    <property type="term" value="F:protein serine/threonine kinase activity"/>
    <property type="evidence" value="ECO:0007669"/>
    <property type="project" value="UniProtKB-KW"/>
</dbReference>
<dbReference type="InterPro" id="IPR032675">
    <property type="entry name" value="LRR_dom_sf"/>
</dbReference>
<dbReference type="InterPro" id="IPR008271">
    <property type="entry name" value="Ser/Thr_kinase_AS"/>
</dbReference>
<dbReference type="SUPFAM" id="SSF52058">
    <property type="entry name" value="L domain-like"/>
    <property type="match status" value="1"/>
</dbReference>
<keyword evidence="12 24" id="KW-0547">Nucleotide-binding</keyword>
<evidence type="ECO:0000256" key="3">
    <source>
        <dbReference type="ARBA" id="ARBA00012513"/>
    </source>
</evidence>
<dbReference type="EMBL" id="NMUH01002007">
    <property type="protein sequence ID" value="MQL97145.1"/>
    <property type="molecule type" value="Genomic_DNA"/>
</dbReference>
<keyword evidence="17" id="KW-0675">Receptor</keyword>
<dbReference type="PANTHER" id="PTHR27008:SF497">
    <property type="entry name" value="OS11G0695000 PROTEIN"/>
    <property type="match status" value="1"/>
</dbReference>
<keyword evidence="29" id="KW-1185">Reference proteome</keyword>
<comment type="function">
    <text evidence="21">Receptor kinase that detects X.oryzae pv. oryzae protein Ax21 to promote innate immunity. Following X.oryzae pv. oryzae protein Ax21 detection, undergoes cleavage, releasing the processed protein kinase Xa21 chain.</text>
</comment>
<feature type="binding site" evidence="24">
    <location>
        <position position="172"/>
    </location>
    <ligand>
        <name>ATP</name>
        <dbReference type="ChEBI" id="CHEBI:30616"/>
    </ligand>
</feature>
<evidence type="ECO:0000256" key="8">
    <source>
        <dbReference type="ARBA" id="ARBA00022679"/>
    </source>
</evidence>
<evidence type="ECO:0000256" key="18">
    <source>
        <dbReference type="ARBA" id="ARBA00023180"/>
    </source>
</evidence>
<keyword evidence="5 25" id="KW-0723">Serine/threonine-protein kinase</keyword>
<keyword evidence="10" id="KW-0732">Signal</keyword>
<dbReference type="PANTHER" id="PTHR27008">
    <property type="entry name" value="OS04G0122200 PROTEIN"/>
    <property type="match status" value="1"/>
</dbReference>
<dbReference type="FunFam" id="3.30.200.20:FF:000432">
    <property type="entry name" value="LRR receptor-like serine/threonine-protein kinase EFR"/>
    <property type="match status" value="1"/>
</dbReference>
<keyword evidence="11" id="KW-0677">Repeat</keyword>
<evidence type="ECO:0000256" key="1">
    <source>
        <dbReference type="ARBA" id="ARBA00004162"/>
    </source>
</evidence>
<dbReference type="Pfam" id="PF00560">
    <property type="entry name" value="LRR_1"/>
    <property type="match status" value="1"/>
</dbReference>
<dbReference type="GO" id="GO:0005886">
    <property type="term" value="C:plasma membrane"/>
    <property type="evidence" value="ECO:0007669"/>
    <property type="project" value="UniProtKB-SubCell"/>
</dbReference>
<dbReference type="InterPro" id="IPR001245">
    <property type="entry name" value="Ser-Thr/Tyr_kinase_cat_dom"/>
</dbReference>
<dbReference type="PROSITE" id="PS00107">
    <property type="entry name" value="PROTEIN_KINASE_ATP"/>
    <property type="match status" value="1"/>
</dbReference>
<feature type="domain" description="Protein kinase" evidence="27">
    <location>
        <begin position="144"/>
        <end position="440"/>
    </location>
</feature>
<dbReference type="InterPro" id="IPR000719">
    <property type="entry name" value="Prot_kinase_dom"/>
</dbReference>
<evidence type="ECO:0000256" key="21">
    <source>
        <dbReference type="ARBA" id="ARBA00054320"/>
    </source>
</evidence>
<dbReference type="CDD" id="cd14066">
    <property type="entry name" value="STKc_IRAK"/>
    <property type="match status" value="1"/>
</dbReference>
<evidence type="ECO:0000256" key="17">
    <source>
        <dbReference type="ARBA" id="ARBA00023170"/>
    </source>
</evidence>
<comment type="caution">
    <text evidence="28">The sequence shown here is derived from an EMBL/GenBank/DDBJ whole genome shotgun (WGS) entry which is preliminary data.</text>
</comment>
<dbReference type="SMART" id="SM00220">
    <property type="entry name" value="S_TKc"/>
    <property type="match status" value="1"/>
</dbReference>
<feature type="transmembrane region" description="Helical" evidence="26">
    <location>
        <begin position="83"/>
        <end position="107"/>
    </location>
</feature>
<dbReference type="Gene3D" id="1.10.510.10">
    <property type="entry name" value="Transferase(Phosphotransferase) domain 1"/>
    <property type="match status" value="1"/>
</dbReference>
<evidence type="ECO:0000256" key="12">
    <source>
        <dbReference type="ARBA" id="ARBA00022741"/>
    </source>
</evidence>
<reference evidence="28" key="1">
    <citation type="submission" date="2017-07" db="EMBL/GenBank/DDBJ databases">
        <title>Taro Niue Genome Assembly and Annotation.</title>
        <authorList>
            <person name="Atibalentja N."/>
            <person name="Keating K."/>
            <person name="Fields C.J."/>
        </authorList>
    </citation>
    <scope>NUCLEOTIDE SEQUENCE</scope>
    <source>
        <strain evidence="28">Niue_2</strain>
        <tissue evidence="28">Leaf</tissue>
    </source>
</reference>
<keyword evidence="8" id="KW-0808">Transferase</keyword>
<evidence type="ECO:0000256" key="11">
    <source>
        <dbReference type="ARBA" id="ARBA00022737"/>
    </source>
</evidence>
<evidence type="ECO:0000256" key="24">
    <source>
        <dbReference type="PROSITE-ProRule" id="PRU10141"/>
    </source>
</evidence>
<evidence type="ECO:0000256" key="13">
    <source>
        <dbReference type="ARBA" id="ARBA00022777"/>
    </source>
</evidence>
<dbReference type="PRINTS" id="PR00019">
    <property type="entry name" value="LEURICHRPT"/>
</dbReference>
<sequence length="455" mass="49650">MVTGLRSLDLSSNHLSGTIPPGLGNLQALQFLNLSFNDLVGGIPQRGIFTNISSVYLQGNPRLCLSTSPFCLNKNHGRHLSRLAVVIISLLCASALLLLLVSATFFYRKWKPVPQAPITTEPKPIKGWPRMVTYEEILRATDHFYSANLLGTGGFGSVYKGILADGVAAAIKVLDLGREGASKSFAAECEALRNVRHRNLVKLVTSCSAVDFRNNDFCALIYEFMTNGSLEDWIRGRRRHNGGGGLDVTEMLGVAVDVASAMDYLHHDCEVAVVHGDLKPSNVLMGMDMVAKVGDFGLAKLVRRKDGFASTTYGVKGSIGYIPPEYAMGSRPSTRGDVYSYGIMLLELVTGKSPTDGMFAGDLTLERWVRSASAARLTEVLAPQLVRADDLVLEEQQISQQMPQQQECLAAMVEVALSCTAERPEARPHMRDVLRRLKGLPGAHVKCFPTVVEKR</sequence>
<dbReference type="InterPro" id="IPR051809">
    <property type="entry name" value="Plant_receptor-like_S/T_kinase"/>
</dbReference>
<comment type="subcellular location">
    <subcellularLocation>
        <location evidence="1">Cell membrane</location>
        <topology evidence="1">Single-pass membrane protein</topology>
    </subcellularLocation>
    <subcellularLocation>
        <location evidence="2">Endoplasmic reticulum membrane</location>
        <topology evidence="2">Single-pass membrane protein</topology>
    </subcellularLocation>
</comment>
<dbReference type="GO" id="GO:0005524">
    <property type="term" value="F:ATP binding"/>
    <property type="evidence" value="ECO:0007669"/>
    <property type="project" value="UniProtKB-UniRule"/>
</dbReference>
<keyword evidence="6" id="KW-0597">Phosphoprotein</keyword>
<evidence type="ECO:0000256" key="16">
    <source>
        <dbReference type="ARBA" id="ARBA00023136"/>
    </source>
</evidence>
<dbReference type="Pfam" id="PF07714">
    <property type="entry name" value="PK_Tyr_Ser-Thr"/>
    <property type="match status" value="1"/>
</dbReference>
<comment type="catalytic activity">
    <reaction evidence="19">
        <text>L-threonyl-[protein] + ATP = O-phospho-L-threonyl-[protein] + ADP + H(+)</text>
        <dbReference type="Rhea" id="RHEA:46608"/>
        <dbReference type="Rhea" id="RHEA-COMP:11060"/>
        <dbReference type="Rhea" id="RHEA-COMP:11605"/>
        <dbReference type="ChEBI" id="CHEBI:15378"/>
        <dbReference type="ChEBI" id="CHEBI:30013"/>
        <dbReference type="ChEBI" id="CHEBI:30616"/>
        <dbReference type="ChEBI" id="CHEBI:61977"/>
        <dbReference type="ChEBI" id="CHEBI:456216"/>
        <dbReference type="EC" id="2.7.11.1"/>
    </reaction>
</comment>
<evidence type="ECO:0000256" key="23">
    <source>
        <dbReference type="ARBA" id="ARBA00072040"/>
    </source>
</evidence>
<name>A0A843VME1_COLES</name>
<keyword evidence="18" id="KW-0325">Glycoprotein</keyword>
<keyword evidence="16 26" id="KW-0472">Membrane</keyword>
<accession>A0A843VME1</accession>
<evidence type="ECO:0000313" key="29">
    <source>
        <dbReference type="Proteomes" id="UP000652761"/>
    </source>
</evidence>
<keyword evidence="13" id="KW-0418">Kinase</keyword>
<proteinExistence type="inferred from homology"/>
<dbReference type="GO" id="GO:0005789">
    <property type="term" value="C:endoplasmic reticulum membrane"/>
    <property type="evidence" value="ECO:0007669"/>
    <property type="project" value="UniProtKB-SubCell"/>
</dbReference>
<evidence type="ECO:0000313" key="28">
    <source>
        <dbReference type="EMBL" id="MQL97145.1"/>
    </source>
</evidence>
<dbReference type="Proteomes" id="UP000652761">
    <property type="component" value="Unassembled WGS sequence"/>
</dbReference>
<dbReference type="OrthoDB" id="676979at2759"/>
<keyword evidence="15 26" id="KW-1133">Transmembrane helix</keyword>
<evidence type="ECO:0000256" key="20">
    <source>
        <dbReference type="ARBA" id="ARBA00048679"/>
    </source>
</evidence>
<evidence type="ECO:0000259" key="27">
    <source>
        <dbReference type="PROSITE" id="PS50011"/>
    </source>
</evidence>
<organism evidence="28 29">
    <name type="scientific">Colocasia esculenta</name>
    <name type="common">Wild taro</name>
    <name type="synonym">Arum esculentum</name>
    <dbReference type="NCBI Taxonomy" id="4460"/>
    <lineage>
        <taxon>Eukaryota</taxon>
        <taxon>Viridiplantae</taxon>
        <taxon>Streptophyta</taxon>
        <taxon>Embryophyta</taxon>
        <taxon>Tracheophyta</taxon>
        <taxon>Spermatophyta</taxon>
        <taxon>Magnoliopsida</taxon>
        <taxon>Liliopsida</taxon>
        <taxon>Araceae</taxon>
        <taxon>Aroideae</taxon>
        <taxon>Colocasieae</taxon>
        <taxon>Colocasia</taxon>
    </lineage>
</organism>
<evidence type="ECO:0000256" key="9">
    <source>
        <dbReference type="ARBA" id="ARBA00022692"/>
    </source>
</evidence>
<evidence type="ECO:0000256" key="14">
    <source>
        <dbReference type="ARBA" id="ARBA00022840"/>
    </source>
</evidence>
<comment type="function">
    <text evidence="22">The processed protein kinase Xa21 chain released by protein cleavage after X.oryzae pv. oryzae protein Ax21 detection translocates into the nucleus where it can bind and regulate WRKY62, a transcription factor. Confers resistance to the bacterial pathogen X.oryzae pv. oryzae (Xoo).</text>
</comment>
<dbReference type="FunFam" id="1.10.510.10:FF:000358">
    <property type="entry name" value="Putative leucine-rich repeat receptor-like serine/threonine-protein kinase"/>
    <property type="match status" value="1"/>
</dbReference>
<comment type="catalytic activity">
    <reaction evidence="20">
        <text>L-seryl-[protein] + ATP = O-phospho-L-seryl-[protein] + ADP + H(+)</text>
        <dbReference type="Rhea" id="RHEA:17989"/>
        <dbReference type="Rhea" id="RHEA-COMP:9863"/>
        <dbReference type="Rhea" id="RHEA-COMP:11604"/>
        <dbReference type="ChEBI" id="CHEBI:15378"/>
        <dbReference type="ChEBI" id="CHEBI:29999"/>
        <dbReference type="ChEBI" id="CHEBI:30616"/>
        <dbReference type="ChEBI" id="CHEBI:83421"/>
        <dbReference type="ChEBI" id="CHEBI:456216"/>
        <dbReference type="EC" id="2.7.11.1"/>
    </reaction>
</comment>
<dbReference type="AlphaFoldDB" id="A0A843VME1"/>
<dbReference type="InterPro" id="IPR017441">
    <property type="entry name" value="Protein_kinase_ATP_BS"/>
</dbReference>
<evidence type="ECO:0000256" key="26">
    <source>
        <dbReference type="SAM" id="Phobius"/>
    </source>
</evidence>
<evidence type="ECO:0000256" key="5">
    <source>
        <dbReference type="ARBA" id="ARBA00022527"/>
    </source>
</evidence>
<keyword evidence="9 26" id="KW-0812">Transmembrane</keyword>
<dbReference type="InterPro" id="IPR001611">
    <property type="entry name" value="Leu-rich_rpt"/>
</dbReference>
<dbReference type="Gene3D" id="3.80.10.10">
    <property type="entry name" value="Ribonuclease Inhibitor"/>
    <property type="match status" value="1"/>
</dbReference>
<keyword evidence="4" id="KW-1003">Cell membrane</keyword>
<keyword evidence="7" id="KW-0433">Leucine-rich repeat</keyword>
<evidence type="ECO:0000256" key="22">
    <source>
        <dbReference type="ARBA" id="ARBA00056628"/>
    </source>
</evidence>
<dbReference type="InterPro" id="IPR011009">
    <property type="entry name" value="Kinase-like_dom_sf"/>
</dbReference>
<evidence type="ECO:0000256" key="15">
    <source>
        <dbReference type="ARBA" id="ARBA00022989"/>
    </source>
</evidence>
<evidence type="ECO:0000256" key="10">
    <source>
        <dbReference type="ARBA" id="ARBA00022729"/>
    </source>
</evidence>
<dbReference type="EC" id="2.7.11.1" evidence="3"/>
<dbReference type="SUPFAM" id="SSF56112">
    <property type="entry name" value="Protein kinase-like (PK-like)"/>
    <property type="match status" value="1"/>
</dbReference>
<dbReference type="PROSITE" id="PS50011">
    <property type="entry name" value="PROTEIN_KINASE_DOM"/>
    <property type="match status" value="1"/>
</dbReference>
<evidence type="ECO:0000256" key="25">
    <source>
        <dbReference type="RuleBase" id="RU000304"/>
    </source>
</evidence>
<dbReference type="PROSITE" id="PS00108">
    <property type="entry name" value="PROTEIN_KINASE_ST"/>
    <property type="match status" value="1"/>
</dbReference>
<evidence type="ECO:0000256" key="6">
    <source>
        <dbReference type="ARBA" id="ARBA00022553"/>
    </source>
</evidence>
<protein>
    <recommendedName>
        <fullName evidence="23">Receptor kinase-like protein Xa21</fullName>
        <ecNumber evidence="3">2.7.11.1</ecNumber>
    </recommendedName>
</protein>
<evidence type="ECO:0000256" key="2">
    <source>
        <dbReference type="ARBA" id="ARBA00004389"/>
    </source>
</evidence>